<feature type="region of interest" description="Disordered" evidence="1">
    <location>
        <begin position="1"/>
        <end position="40"/>
    </location>
</feature>
<sequence>MTRGSGPSKLPAGRAQGPRRWGQPLPLETEPSPQRLSSSQSASFLLALFPRKVFRAATASKSHSVESSPPRERLQSTTESKAPGRLTIQRTAYCLQERRR</sequence>
<organism evidence="2">
    <name type="scientific">Arundo donax</name>
    <name type="common">Giant reed</name>
    <name type="synonym">Donax arundinaceus</name>
    <dbReference type="NCBI Taxonomy" id="35708"/>
    <lineage>
        <taxon>Eukaryota</taxon>
        <taxon>Viridiplantae</taxon>
        <taxon>Streptophyta</taxon>
        <taxon>Embryophyta</taxon>
        <taxon>Tracheophyta</taxon>
        <taxon>Spermatophyta</taxon>
        <taxon>Magnoliopsida</taxon>
        <taxon>Liliopsida</taxon>
        <taxon>Poales</taxon>
        <taxon>Poaceae</taxon>
        <taxon>PACMAD clade</taxon>
        <taxon>Arundinoideae</taxon>
        <taxon>Arundineae</taxon>
        <taxon>Arundo</taxon>
    </lineage>
</organism>
<proteinExistence type="predicted"/>
<name>A0A0A9EZQ3_ARUDO</name>
<dbReference type="EMBL" id="GBRH01193442">
    <property type="protein sequence ID" value="JAE04454.1"/>
    <property type="molecule type" value="Transcribed_RNA"/>
</dbReference>
<reference evidence="2" key="2">
    <citation type="journal article" date="2015" name="Data Brief">
        <title>Shoot transcriptome of the giant reed, Arundo donax.</title>
        <authorList>
            <person name="Barrero R.A."/>
            <person name="Guerrero F.D."/>
            <person name="Moolhuijzen P."/>
            <person name="Goolsby J.A."/>
            <person name="Tidwell J."/>
            <person name="Bellgard S.E."/>
            <person name="Bellgard M.I."/>
        </authorList>
    </citation>
    <scope>NUCLEOTIDE SEQUENCE</scope>
    <source>
        <tissue evidence="2">Shoot tissue taken approximately 20 cm above the soil surface</tissue>
    </source>
</reference>
<feature type="region of interest" description="Disordered" evidence="1">
    <location>
        <begin position="57"/>
        <end position="100"/>
    </location>
</feature>
<dbReference type="AlphaFoldDB" id="A0A0A9EZQ3"/>
<evidence type="ECO:0000256" key="1">
    <source>
        <dbReference type="SAM" id="MobiDB-lite"/>
    </source>
</evidence>
<feature type="compositionally biased region" description="Low complexity" evidence="1">
    <location>
        <begin position="31"/>
        <end position="40"/>
    </location>
</feature>
<reference evidence="2" key="1">
    <citation type="submission" date="2014-09" db="EMBL/GenBank/DDBJ databases">
        <authorList>
            <person name="Magalhaes I.L.F."/>
            <person name="Oliveira U."/>
            <person name="Santos F.R."/>
            <person name="Vidigal T.H.D.A."/>
            <person name="Brescovit A.D."/>
            <person name="Santos A.J."/>
        </authorList>
    </citation>
    <scope>NUCLEOTIDE SEQUENCE</scope>
    <source>
        <tissue evidence="2">Shoot tissue taken approximately 20 cm above the soil surface</tissue>
    </source>
</reference>
<evidence type="ECO:0000313" key="2">
    <source>
        <dbReference type="EMBL" id="JAE04454.1"/>
    </source>
</evidence>
<accession>A0A0A9EZQ3</accession>
<protein>
    <submittedName>
        <fullName evidence="2">Uncharacterized protein</fullName>
    </submittedName>
</protein>